<dbReference type="Pfam" id="PF11964">
    <property type="entry name" value="SpoIIAA-like"/>
    <property type="match status" value="1"/>
</dbReference>
<gene>
    <name evidence="1" type="ORF">I8J34_15665</name>
</gene>
<dbReference type="InterPro" id="IPR036513">
    <property type="entry name" value="STAS_dom_sf"/>
</dbReference>
<reference evidence="2" key="1">
    <citation type="journal article" date="2022" name="ISME J.">
        <title>Genetic and phylogenetic analysis of dissimilatory iodate-reducing bacteria identifies potential niches across the world's oceans.</title>
        <authorList>
            <person name="Reyes-Umana V."/>
            <person name="Henning Z."/>
            <person name="Lee K."/>
            <person name="Barnum T.P."/>
            <person name="Coates J.D."/>
        </authorList>
    </citation>
    <scope>NUCLEOTIDE SEQUENCE [LARGE SCALE GENOMIC DNA]</scope>
    <source>
        <strain evidence="2">IR12</strain>
    </source>
</reference>
<dbReference type="Proteomes" id="UP000694660">
    <property type="component" value="Unassembled WGS sequence"/>
</dbReference>
<name>A0A944H8S1_DENI1</name>
<accession>A0A944H8S1</accession>
<protein>
    <submittedName>
        <fullName evidence="1">STAS/SEC14 domain-containing protein</fullName>
    </submittedName>
</protein>
<evidence type="ECO:0000313" key="2">
    <source>
        <dbReference type="Proteomes" id="UP000694660"/>
    </source>
</evidence>
<dbReference type="EMBL" id="JAEKFT010000018">
    <property type="protein sequence ID" value="MBT0962618.1"/>
    <property type="molecule type" value="Genomic_DNA"/>
</dbReference>
<sequence>MTAVATIHLVGRMLMIERIPDLPDNVVGVSASGQVDAADYETVLIPAIDAAHEKHDQIRLLYEVGPQFTGFTAAAMWDDIKVGIAHFRAWEKIAVVTDHTWIANMTRMFGFAIPCPVKIFLGEALAEAKTWIAA</sequence>
<dbReference type="InterPro" id="IPR038396">
    <property type="entry name" value="SpoIIAA-like_sf"/>
</dbReference>
<dbReference type="Gene3D" id="3.40.50.10600">
    <property type="entry name" value="SpoIIaa-like domains"/>
    <property type="match status" value="1"/>
</dbReference>
<dbReference type="SUPFAM" id="SSF52091">
    <property type="entry name" value="SpoIIaa-like"/>
    <property type="match status" value="1"/>
</dbReference>
<dbReference type="RefSeq" id="WP_214362566.1">
    <property type="nucleotide sequence ID" value="NZ_JAEKFT010000018.1"/>
</dbReference>
<comment type="caution">
    <text evidence="1">The sequence shown here is derived from an EMBL/GenBank/DDBJ whole genome shotgun (WGS) entry which is preliminary data.</text>
</comment>
<dbReference type="InterPro" id="IPR021866">
    <property type="entry name" value="SpoIIAA-like"/>
</dbReference>
<proteinExistence type="predicted"/>
<keyword evidence="2" id="KW-1185">Reference proteome</keyword>
<evidence type="ECO:0000313" key="1">
    <source>
        <dbReference type="EMBL" id="MBT0962618.1"/>
    </source>
</evidence>
<organism evidence="1 2">
    <name type="scientific">Denitromonas iodatirespirans</name>
    <dbReference type="NCBI Taxonomy" id="2795389"/>
    <lineage>
        <taxon>Bacteria</taxon>
        <taxon>Pseudomonadati</taxon>
        <taxon>Pseudomonadota</taxon>
        <taxon>Betaproteobacteria</taxon>
        <taxon>Rhodocyclales</taxon>
        <taxon>Zoogloeaceae</taxon>
        <taxon>Denitromonas</taxon>
    </lineage>
</organism>
<dbReference type="AlphaFoldDB" id="A0A944H8S1"/>